<dbReference type="EMBL" id="JAMYWD010000011">
    <property type="protein sequence ID" value="KAJ4957235.1"/>
    <property type="molecule type" value="Genomic_DNA"/>
</dbReference>
<protein>
    <submittedName>
        <fullName evidence="1">Uncharacterized protein</fullName>
    </submittedName>
</protein>
<evidence type="ECO:0000313" key="2">
    <source>
        <dbReference type="Proteomes" id="UP001141806"/>
    </source>
</evidence>
<organism evidence="1 2">
    <name type="scientific">Protea cynaroides</name>
    <dbReference type="NCBI Taxonomy" id="273540"/>
    <lineage>
        <taxon>Eukaryota</taxon>
        <taxon>Viridiplantae</taxon>
        <taxon>Streptophyta</taxon>
        <taxon>Embryophyta</taxon>
        <taxon>Tracheophyta</taxon>
        <taxon>Spermatophyta</taxon>
        <taxon>Magnoliopsida</taxon>
        <taxon>Proteales</taxon>
        <taxon>Proteaceae</taxon>
        <taxon>Protea</taxon>
    </lineage>
</organism>
<keyword evidence="2" id="KW-1185">Reference proteome</keyword>
<dbReference type="Proteomes" id="UP001141806">
    <property type="component" value="Unassembled WGS sequence"/>
</dbReference>
<name>A0A9Q0H359_9MAGN</name>
<reference evidence="1" key="1">
    <citation type="journal article" date="2023" name="Plant J.">
        <title>The genome of the king protea, Protea cynaroides.</title>
        <authorList>
            <person name="Chang J."/>
            <person name="Duong T.A."/>
            <person name="Schoeman C."/>
            <person name="Ma X."/>
            <person name="Roodt D."/>
            <person name="Barker N."/>
            <person name="Li Z."/>
            <person name="Van de Peer Y."/>
            <person name="Mizrachi E."/>
        </authorList>
    </citation>
    <scope>NUCLEOTIDE SEQUENCE</scope>
    <source>
        <tissue evidence="1">Young leaves</tissue>
    </source>
</reference>
<comment type="caution">
    <text evidence="1">The sequence shown here is derived from an EMBL/GenBank/DDBJ whole genome shotgun (WGS) entry which is preliminary data.</text>
</comment>
<proteinExistence type="predicted"/>
<dbReference type="AlphaFoldDB" id="A0A9Q0H359"/>
<gene>
    <name evidence="1" type="ORF">NE237_014018</name>
</gene>
<dbReference type="OrthoDB" id="72892at2759"/>
<sequence length="143" mass="15160">MNAGGGSLVKTLGEVKKIIKSASSEGLVEVAVAFSASIICATSGEILECFPQVLTVSQYLLGVPLSFPLTKAFLEPCLIVDVAKLWPHMFSSGLEMVGATRNGCCRKNDGCLGSNDITNSSYAEELLRNLDFDSMESISVAFS</sequence>
<evidence type="ECO:0000313" key="1">
    <source>
        <dbReference type="EMBL" id="KAJ4957235.1"/>
    </source>
</evidence>
<accession>A0A9Q0H359</accession>